<evidence type="ECO:0000256" key="2">
    <source>
        <dbReference type="SAM" id="Phobius"/>
    </source>
</evidence>
<proteinExistence type="predicted"/>
<feature type="transmembrane region" description="Helical" evidence="2">
    <location>
        <begin position="96"/>
        <end position="118"/>
    </location>
</feature>
<name>A8GZR3_SHEPA</name>
<sequence length="368" mass="41686">MRRSVKYRLLFLLSAIMIYCAGFQWLPESMEAGNALGLTIAATIGYFVLLPAIYAYSIIHVGQQKWWKMIVILSLSSLMARLSFPAELASYFEFIAWLRYPIIAVLLVIELYLMVSIVKGLWQARSLKGDPRLHIIDKYRGEDEKKQTLALVLASEPASWYYAIPWFSRNHSNILANINLYSAKLWHWFLLITAALCVSALSYIVIASWSELVALIVSSILAYSLVAVTANYRISRHFSVYIQDNKLVLNNSMWGFLAVKLDDIESIKQGKWAKTLANKGNSTQSDMLIFGRGKTANILLTFKQPQTYFGALGQLPEKVEKIYLVVDTPKELQQHLHPLLSAQAFSTEELSKEASSDDSEKERLNKAS</sequence>
<accession>A8GZR3</accession>
<dbReference type="eggNOG" id="ENOG5032XHJ">
    <property type="taxonomic scope" value="Bacteria"/>
</dbReference>
<keyword evidence="2" id="KW-1133">Transmembrane helix</keyword>
<reference evidence="3 4" key="1">
    <citation type="submission" date="2007-10" db="EMBL/GenBank/DDBJ databases">
        <title>Complete sequence of Shewanella pealeana ATCC 700345.</title>
        <authorList>
            <consortium name="US DOE Joint Genome Institute"/>
            <person name="Copeland A."/>
            <person name="Lucas S."/>
            <person name="Lapidus A."/>
            <person name="Barry K."/>
            <person name="Glavina del Rio T."/>
            <person name="Dalin E."/>
            <person name="Tice H."/>
            <person name="Pitluck S."/>
            <person name="Chertkov O."/>
            <person name="Brettin T."/>
            <person name="Bruce D."/>
            <person name="Detter J.C."/>
            <person name="Han C."/>
            <person name="Schmutz J."/>
            <person name="Larimer F."/>
            <person name="Land M."/>
            <person name="Hauser L."/>
            <person name="Kyrpides N."/>
            <person name="Kim E."/>
            <person name="Zhao J.-S.Z."/>
            <person name="Manno D."/>
            <person name="Hawari J."/>
            <person name="Richardson P."/>
        </authorList>
    </citation>
    <scope>NUCLEOTIDE SEQUENCE [LARGE SCALE GENOMIC DNA]</scope>
    <source>
        <strain evidence="4">ATCC 700345 / ANG-SQ1</strain>
    </source>
</reference>
<feature type="compositionally biased region" description="Basic and acidic residues" evidence="1">
    <location>
        <begin position="349"/>
        <end position="368"/>
    </location>
</feature>
<gene>
    <name evidence="3" type="ordered locus">Spea_0472</name>
</gene>
<dbReference type="RefSeq" id="WP_012153738.1">
    <property type="nucleotide sequence ID" value="NC_009901.1"/>
</dbReference>
<feature type="transmembrane region" description="Helical" evidence="2">
    <location>
        <begin position="66"/>
        <end position="84"/>
    </location>
</feature>
<feature type="region of interest" description="Disordered" evidence="1">
    <location>
        <begin position="347"/>
        <end position="368"/>
    </location>
</feature>
<evidence type="ECO:0000256" key="1">
    <source>
        <dbReference type="SAM" id="MobiDB-lite"/>
    </source>
</evidence>
<feature type="transmembrane region" description="Helical" evidence="2">
    <location>
        <begin position="212"/>
        <end position="232"/>
    </location>
</feature>
<dbReference type="KEGG" id="spl:Spea_0472"/>
<evidence type="ECO:0000313" key="4">
    <source>
        <dbReference type="Proteomes" id="UP000002608"/>
    </source>
</evidence>
<feature type="transmembrane region" description="Helical" evidence="2">
    <location>
        <begin position="32"/>
        <end position="54"/>
    </location>
</feature>
<dbReference type="EMBL" id="CP000851">
    <property type="protein sequence ID" value="ABV85800.1"/>
    <property type="molecule type" value="Genomic_DNA"/>
</dbReference>
<organism evidence="3 4">
    <name type="scientific">Shewanella pealeana (strain ATCC 700345 / ANG-SQ1)</name>
    <dbReference type="NCBI Taxonomy" id="398579"/>
    <lineage>
        <taxon>Bacteria</taxon>
        <taxon>Pseudomonadati</taxon>
        <taxon>Pseudomonadota</taxon>
        <taxon>Gammaproteobacteria</taxon>
        <taxon>Alteromonadales</taxon>
        <taxon>Shewanellaceae</taxon>
        <taxon>Shewanella</taxon>
    </lineage>
</organism>
<dbReference type="HOGENOM" id="CLU_754188_0_0_6"/>
<evidence type="ECO:0000313" key="3">
    <source>
        <dbReference type="EMBL" id="ABV85800.1"/>
    </source>
</evidence>
<keyword evidence="2" id="KW-0812">Transmembrane</keyword>
<feature type="transmembrane region" description="Helical" evidence="2">
    <location>
        <begin position="7"/>
        <end position="26"/>
    </location>
</feature>
<protein>
    <submittedName>
        <fullName evidence="3">Uncharacterized protein</fullName>
    </submittedName>
</protein>
<dbReference type="Proteomes" id="UP000002608">
    <property type="component" value="Chromosome"/>
</dbReference>
<keyword evidence="2" id="KW-0472">Membrane</keyword>
<feature type="transmembrane region" description="Helical" evidence="2">
    <location>
        <begin position="185"/>
        <end position="206"/>
    </location>
</feature>
<keyword evidence="4" id="KW-1185">Reference proteome</keyword>
<dbReference type="AlphaFoldDB" id="A8GZR3"/>